<dbReference type="RefSeq" id="WP_420872295.1">
    <property type="nucleotide sequence ID" value="NZ_OCMU01000001.1"/>
</dbReference>
<keyword evidence="2" id="KW-0378">Hydrolase</keyword>
<evidence type="ECO:0000313" key="2">
    <source>
        <dbReference type="EMBL" id="SOD17726.1"/>
    </source>
</evidence>
<dbReference type="InterPro" id="IPR039442">
    <property type="entry name" value="Mrr-like_dom"/>
</dbReference>
<dbReference type="GO" id="GO:0004519">
    <property type="term" value="F:endonuclease activity"/>
    <property type="evidence" value="ECO:0007669"/>
    <property type="project" value="UniProtKB-KW"/>
</dbReference>
<dbReference type="Pfam" id="PF13156">
    <property type="entry name" value="Mrr_cat_2"/>
    <property type="match status" value="1"/>
</dbReference>
<protein>
    <submittedName>
        <fullName evidence="2">Restriction endonuclease</fullName>
    </submittedName>
</protein>
<dbReference type="Proteomes" id="UP000219335">
    <property type="component" value="Unassembled WGS sequence"/>
</dbReference>
<accession>A0A286A762</accession>
<proteinExistence type="predicted"/>
<sequence length="113" mass="12915">MVIDARQVKNKTSGESMSALRELLASYRSASRTEREKGTYFELLIRDFLKNDLTYTPQFSEVWTYKDWAESQGIDSRDIGIDLVAGLNEQEGFCAIQCIGKYWSVYAPSTIKL</sequence>
<reference evidence="2 3" key="1">
    <citation type="submission" date="2017-09" db="EMBL/GenBank/DDBJ databases">
        <authorList>
            <person name="Ehlers B."/>
            <person name="Leendertz F.H."/>
        </authorList>
    </citation>
    <scope>NUCLEOTIDE SEQUENCE [LARGE SCALE GENOMIC DNA]</scope>
    <source>
        <strain evidence="2 3">Nm42</strain>
    </source>
</reference>
<feature type="domain" description="Mrr-like" evidence="1">
    <location>
        <begin position="50"/>
        <end position="98"/>
    </location>
</feature>
<evidence type="ECO:0000259" key="1">
    <source>
        <dbReference type="Pfam" id="PF13156"/>
    </source>
</evidence>
<gene>
    <name evidence="2" type="ORF">SAMN06297164_1317</name>
</gene>
<dbReference type="AlphaFoldDB" id="A0A286A762"/>
<organism evidence="2 3">
    <name type="scientific">Nitrosomonas ureae</name>
    <dbReference type="NCBI Taxonomy" id="44577"/>
    <lineage>
        <taxon>Bacteria</taxon>
        <taxon>Pseudomonadati</taxon>
        <taxon>Pseudomonadota</taxon>
        <taxon>Betaproteobacteria</taxon>
        <taxon>Nitrosomonadales</taxon>
        <taxon>Nitrosomonadaceae</taxon>
        <taxon>Nitrosomonas</taxon>
    </lineage>
</organism>
<dbReference type="EMBL" id="OCMU01000001">
    <property type="protein sequence ID" value="SOD17726.1"/>
    <property type="molecule type" value="Genomic_DNA"/>
</dbReference>
<evidence type="ECO:0000313" key="3">
    <source>
        <dbReference type="Proteomes" id="UP000219335"/>
    </source>
</evidence>
<keyword evidence="2" id="KW-0255">Endonuclease</keyword>
<keyword evidence="2" id="KW-0540">Nuclease</keyword>
<name>A0A286A762_9PROT</name>